<keyword evidence="1" id="KW-0472">Membrane</keyword>
<dbReference type="EMBL" id="JAKJXH010000011">
    <property type="protein sequence ID" value="MCF7543024.1"/>
    <property type="molecule type" value="Genomic_DNA"/>
</dbReference>
<feature type="transmembrane region" description="Helical" evidence="1">
    <location>
        <begin position="93"/>
        <end position="110"/>
    </location>
</feature>
<feature type="domain" description="Zinc-ribbon" evidence="2">
    <location>
        <begin position="3"/>
        <end position="24"/>
    </location>
</feature>
<protein>
    <submittedName>
        <fullName evidence="3">DUF805 domain-containing protein</fullName>
    </submittedName>
</protein>
<comment type="caution">
    <text evidence="3">The sequence shown here is derived from an EMBL/GenBank/DDBJ whole genome shotgun (WGS) entry which is preliminary data.</text>
</comment>
<dbReference type="PANTHER" id="PTHR34980">
    <property type="entry name" value="INNER MEMBRANE PROTEIN-RELATED-RELATED"/>
    <property type="match status" value="1"/>
</dbReference>
<dbReference type="PANTHER" id="PTHR34980:SF2">
    <property type="entry name" value="INNER MEMBRANE PROTEIN YHAH-RELATED"/>
    <property type="match status" value="1"/>
</dbReference>
<dbReference type="Pfam" id="PF05656">
    <property type="entry name" value="DUF805"/>
    <property type="match status" value="1"/>
</dbReference>
<organism evidence="3 4">
    <name type="scientific">Pseudomonas petrae</name>
    <dbReference type="NCBI Taxonomy" id="2912190"/>
    <lineage>
        <taxon>Bacteria</taxon>
        <taxon>Pseudomonadati</taxon>
        <taxon>Pseudomonadota</taxon>
        <taxon>Gammaproteobacteria</taxon>
        <taxon>Pseudomonadales</taxon>
        <taxon>Pseudomonadaceae</taxon>
        <taxon>Pseudomonas</taxon>
    </lineage>
</organism>
<evidence type="ECO:0000313" key="4">
    <source>
        <dbReference type="Proteomes" id="UP001162905"/>
    </source>
</evidence>
<dbReference type="RefSeq" id="WP_237252468.1">
    <property type="nucleotide sequence ID" value="NZ_JAKJXE010000013.1"/>
</dbReference>
<evidence type="ECO:0000256" key="1">
    <source>
        <dbReference type="SAM" id="Phobius"/>
    </source>
</evidence>
<accession>A0ABS9I5J4</accession>
<keyword evidence="1" id="KW-0812">Transmembrane</keyword>
<sequence>MAFCSGCAKEISDGAVTCPQCGAPQLAYAGGGNSAAVVTQPGFFHWYVDVLKKYAVFSGRARRKEYWMFFLINFLIAIAIAVVDAIIGSHSMISNVYSLALLIPGLAVGVRRLHDTDRSGWWLIVPFANIVFLATEGQKGDNRFGPAPQ</sequence>
<keyword evidence="4" id="KW-1185">Reference proteome</keyword>
<dbReference type="Proteomes" id="UP001162905">
    <property type="component" value="Unassembled WGS sequence"/>
</dbReference>
<evidence type="ECO:0000259" key="2">
    <source>
        <dbReference type="Pfam" id="PF13240"/>
    </source>
</evidence>
<name>A0ABS9I5J4_9PSED</name>
<dbReference type="Pfam" id="PF13240">
    <property type="entry name" value="Zn_Ribbon_1"/>
    <property type="match status" value="1"/>
</dbReference>
<proteinExistence type="predicted"/>
<gene>
    <name evidence="3" type="ORF">L4G47_12400</name>
</gene>
<keyword evidence="1" id="KW-1133">Transmembrane helix</keyword>
<evidence type="ECO:0000313" key="3">
    <source>
        <dbReference type="EMBL" id="MCF7543024.1"/>
    </source>
</evidence>
<feature type="transmembrane region" description="Helical" evidence="1">
    <location>
        <begin position="66"/>
        <end position="87"/>
    </location>
</feature>
<dbReference type="InterPro" id="IPR026870">
    <property type="entry name" value="Zinc_ribbon_dom"/>
</dbReference>
<dbReference type="InterPro" id="IPR008523">
    <property type="entry name" value="DUF805"/>
</dbReference>
<reference evidence="3" key="1">
    <citation type="submission" date="2022-01" db="EMBL/GenBank/DDBJ databases">
        <title>Pseudomonas sp. nov. isolated from Antarctic regolith.</title>
        <authorList>
            <person name="Novakova D."/>
            <person name="Sedlar K."/>
        </authorList>
    </citation>
    <scope>NUCLEOTIDE SEQUENCE</scope>
    <source>
        <strain evidence="3">P2647</strain>
    </source>
</reference>